<organism evidence="1">
    <name type="scientific">Blastochloris viridis</name>
    <name type="common">Rhodopseudomonas viridis</name>
    <dbReference type="NCBI Taxonomy" id="1079"/>
    <lineage>
        <taxon>Bacteria</taxon>
        <taxon>Pseudomonadati</taxon>
        <taxon>Pseudomonadota</taxon>
        <taxon>Alphaproteobacteria</taxon>
        <taxon>Hyphomicrobiales</taxon>
        <taxon>Blastochloridaceae</taxon>
        <taxon>Blastochloris</taxon>
    </lineage>
</organism>
<accession>A0A182D757</accession>
<reference evidence="1" key="1">
    <citation type="journal article" date="2015" name="Genome Announc.">
        <title>Complete Genome Sequence of the Bacteriochlorophyll b-Producing Photosynthetic Bacterium Blastochloris viridis.</title>
        <authorList>
            <person name="Tsukatani Y."/>
            <person name="Hirose Y."/>
            <person name="Harada J."/>
            <person name="Misawa N."/>
            <person name="Mori K."/>
            <person name="Inoue K."/>
            <person name="Tamiaki H."/>
        </authorList>
    </citation>
    <scope>NUCLEOTIDE SEQUENCE [LARGE SCALE GENOMIC DNA]</scope>
    <source>
        <strain evidence="1">DSM 133</strain>
    </source>
</reference>
<sequence length="47" mass="5480">MADGSNGWAQWRQRAGFRWKINKLRSDCSVASPLRTWACDHEWDAQS</sequence>
<proteinExistence type="predicted"/>
<evidence type="ECO:0000313" key="1">
    <source>
        <dbReference type="EMBL" id="BAS00842.1"/>
    </source>
</evidence>
<dbReference type="AlphaFoldDB" id="A0A182D757"/>
<gene>
    <name evidence="1" type="ORF">BV133_3248</name>
</gene>
<protein>
    <submittedName>
        <fullName evidence="1">Uncharacterized protein</fullName>
    </submittedName>
</protein>
<dbReference type="EMBL" id="AP014854">
    <property type="protein sequence ID" value="BAS00842.1"/>
    <property type="molecule type" value="Genomic_DNA"/>
</dbReference>
<name>A0A182D757_BLAVI</name>